<feature type="compositionally biased region" description="Polar residues" evidence="1">
    <location>
        <begin position="164"/>
        <end position="189"/>
    </location>
</feature>
<evidence type="ECO:0000259" key="2">
    <source>
        <dbReference type="PROSITE" id="PS50055"/>
    </source>
</evidence>
<dbReference type="Gene3D" id="3.90.190.10">
    <property type="entry name" value="Protein tyrosine phosphatase superfamily"/>
    <property type="match status" value="1"/>
</dbReference>
<keyword evidence="5" id="KW-1185">Reference proteome</keyword>
<dbReference type="PhylomeDB" id="B4GF12"/>
<dbReference type="PANTHER" id="PTHR19134:SF544">
    <property type="entry name" value="IP14232P"/>
    <property type="match status" value="1"/>
</dbReference>
<dbReference type="GO" id="GO:0004725">
    <property type="term" value="F:protein tyrosine phosphatase activity"/>
    <property type="evidence" value="ECO:0007669"/>
    <property type="project" value="InterPro"/>
</dbReference>
<dbReference type="SUPFAM" id="SSF52799">
    <property type="entry name" value="(Phosphotyrosine protein) phosphatases II"/>
    <property type="match status" value="1"/>
</dbReference>
<evidence type="ECO:0000313" key="4">
    <source>
        <dbReference type="EMBL" id="EDW34197.1"/>
    </source>
</evidence>
<dbReference type="InterPro" id="IPR000242">
    <property type="entry name" value="PTP_cat"/>
</dbReference>
<name>B4GF12_DROPE</name>
<feature type="domain" description="Tyrosine-protein phosphatase" evidence="2">
    <location>
        <begin position="4"/>
        <end position="254"/>
    </location>
</feature>
<protein>
    <submittedName>
        <fullName evidence="4">GL22119</fullName>
    </submittedName>
</protein>
<dbReference type="PROSITE" id="PS50055">
    <property type="entry name" value="TYR_PHOSPHATASE_PTP"/>
    <property type="match status" value="1"/>
</dbReference>
<gene>
    <name evidence="4" type="primary">Dper\GL22119</name>
    <name evidence="4" type="ORF">Dper_GL22119</name>
</gene>
<feature type="non-terminal residue" evidence="4">
    <location>
        <position position="1"/>
    </location>
</feature>
<dbReference type="SMART" id="SM00404">
    <property type="entry name" value="PTPc_motif"/>
    <property type="match status" value="1"/>
</dbReference>
<dbReference type="InterPro" id="IPR000387">
    <property type="entry name" value="Tyr_Pase_dom"/>
</dbReference>
<dbReference type="KEGG" id="dpe:6591602"/>
<dbReference type="InterPro" id="IPR050348">
    <property type="entry name" value="Protein-Tyr_Phosphatase"/>
</dbReference>
<proteinExistence type="predicted"/>
<dbReference type="GO" id="GO:0048666">
    <property type="term" value="P:neuron development"/>
    <property type="evidence" value="ECO:0007669"/>
    <property type="project" value="UniProtKB-ARBA"/>
</dbReference>
<dbReference type="PRINTS" id="PR00700">
    <property type="entry name" value="PRTYPHPHTASE"/>
</dbReference>
<dbReference type="InterPro" id="IPR016130">
    <property type="entry name" value="Tyr_Pase_AS"/>
</dbReference>
<evidence type="ECO:0000256" key="1">
    <source>
        <dbReference type="SAM" id="MobiDB-lite"/>
    </source>
</evidence>
<dbReference type="PANTHER" id="PTHR19134">
    <property type="entry name" value="RECEPTOR-TYPE TYROSINE-PROTEIN PHOSPHATASE"/>
    <property type="match status" value="1"/>
</dbReference>
<dbReference type="GO" id="GO:0009653">
    <property type="term" value="P:anatomical structure morphogenesis"/>
    <property type="evidence" value="ECO:0007669"/>
    <property type="project" value="UniProtKB-ARBA"/>
</dbReference>
<dbReference type="OrthoDB" id="5794147at2759"/>
<dbReference type="CDD" id="cd00047">
    <property type="entry name" value="PTPc"/>
    <property type="match status" value="1"/>
</dbReference>
<feature type="domain" description="Tyrosine specific protein phosphatases" evidence="3">
    <location>
        <begin position="188"/>
        <end position="245"/>
    </location>
</feature>
<dbReference type="SMR" id="B4GF12"/>
<dbReference type="PROSITE" id="PS50056">
    <property type="entry name" value="TYR_PHOSPHATASE_2"/>
    <property type="match status" value="1"/>
</dbReference>
<sequence length="266" mass="29405">GPRDAPNYYIACQAPMESTTSDFWRMIWEQQSRVIIQATDLSENGIEKCAEYLPPSATLDNHSSYGDYQVTLKNREVKDKYAISTLMLKRVDGEECRELTHYWYKWPEAGVPAEEAPIIAMLLEARSSLKSYCLEQQASDLKDKSSTAESSVDAEAAGGKAEVGSTSSSNEINGNVGSRGTATRTQQGPLTVHCSPGTGRTGTIIASDMAIRSLETPKRSVDIPQLVYYVRRGRASAVQTKEQYEFIYKVASMYATKITNLSNNDN</sequence>
<dbReference type="EMBL" id="CH479182">
    <property type="protein sequence ID" value="EDW34197.1"/>
    <property type="molecule type" value="Genomic_DNA"/>
</dbReference>
<reference evidence="4 5" key="1">
    <citation type="journal article" date="2007" name="Nature">
        <title>Evolution of genes and genomes on the Drosophila phylogeny.</title>
        <authorList>
            <consortium name="Drosophila 12 Genomes Consortium"/>
            <person name="Clark A.G."/>
            <person name="Eisen M.B."/>
            <person name="Smith D.R."/>
            <person name="Bergman C.M."/>
            <person name="Oliver B."/>
            <person name="Markow T.A."/>
            <person name="Kaufman T.C."/>
            <person name="Kellis M."/>
            <person name="Gelbart W."/>
            <person name="Iyer V.N."/>
            <person name="Pollard D.A."/>
            <person name="Sackton T.B."/>
            <person name="Larracuente A.M."/>
            <person name="Singh N.D."/>
            <person name="Abad J.P."/>
            <person name="Abt D.N."/>
            <person name="Adryan B."/>
            <person name="Aguade M."/>
            <person name="Akashi H."/>
            <person name="Anderson W.W."/>
            <person name="Aquadro C.F."/>
            <person name="Ardell D.H."/>
            <person name="Arguello R."/>
            <person name="Artieri C.G."/>
            <person name="Barbash D.A."/>
            <person name="Barker D."/>
            <person name="Barsanti P."/>
            <person name="Batterham P."/>
            <person name="Batzoglou S."/>
            <person name="Begun D."/>
            <person name="Bhutkar A."/>
            <person name="Blanco E."/>
            <person name="Bosak S.A."/>
            <person name="Bradley R.K."/>
            <person name="Brand A.D."/>
            <person name="Brent M.R."/>
            <person name="Brooks A.N."/>
            <person name="Brown R.H."/>
            <person name="Butlin R.K."/>
            <person name="Caggese C."/>
            <person name="Calvi B.R."/>
            <person name="Bernardo de Carvalho A."/>
            <person name="Caspi A."/>
            <person name="Castrezana S."/>
            <person name="Celniker S.E."/>
            <person name="Chang J.L."/>
            <person name="Chapple C."/>
            <person name="Chatterji S."/>
            <person name="Chinwalla A."/>
            <person name="Civetta A."/>
            <person name="Clifton S.W."/>
            <person name="Comeron J.M."/>
            <person name="Costello J.C."/>
            <person name="Coyne J.A."/>
            <person name="Daub J."/>
            <person name="David R.G."/>
            <person name="Delcher A.L."/>
            <person name="Delehaunty K."/>
            <person name="Do C.B."/>
            <person name="Ebling H."/>
            <person name="Edwards K."/>
            <person name="Eickbush T."/>
            <person name="Evans J.D."/>
            <person name="Filipski A."/>
            <person name="Findeiss S."/>
            <person name="Freyhult E."/>
            <person name="Fulton L."/>
            <person name="Fulton R."/>
            <person name="Garcia A.C."/>
            <person name="Gardiner A."/>
            <person name="Garfield D.A."/>
            <person name="Garvin B.E."/>
            <person name="Gibson G."/>
            <person name="Gilbert D."/>
            <person name="Gnerre S."/>
            <person name="Godfrey J."/>
            <person name="Good R."/>
            <person name="Gotea V."/>
            <person name="Gravely B."/>
            <person name="Greenberg A.J."/>
            <person name="Griffiths-Jones S."/>
            <person name="Gross S."/>
            <person name="Guigo R."/>
            <person name="Gustafson E.A."/>
            <person name="Haerty W."/>
            <person name="Hahn M.W."/>
            <person name="Halligan D.L."/>
            <person name="Halpern A.L."/>
            <person name="Halter G.M."/>
            <person name="Han M.V."/>
            <person name="Heger A."/>
            <person name="Hillier L."/>
            <person name="Hinrichs A.S."/>
            <person name="Holmes I."/>
            <person name="Hoskins R.A."/>
            <person name="Hubisz M.J."/>
            <person name="Hultmark D."/>
            <person name="Huntley M.A."/>
            <person name="Jaffe D.B."/>
            <person name="Jagadeeshan S."/>
            <person name="Jeck W.R."/>
            <person name="Johnson J."/>
            <person name="Jones C.D."/>
            <person name="Jordan W.C."/>
            <person name="Karpen G.H."/>
            <person name="Kataoka E."/>
            <person name="Keightley P.D."/>
            <person name="Kheradpour P."/>
            <person name="Kirkness E.F."/>
            <person name="Koerich L.B."/>
            <person name="Kristiansen K."/>
            <person name="Kudrna D."/>
            <person name="Kulathinal R.J."/>
            <person name="Kumar S."/>
            <person name="Kwok R."/>
            <person name="Lander E."/>
            <person name="Langley C.H."/>
            <person name="Lapoint R."/>
            <person name="Lazzaro B.P."/>
            <person name="Lee S.J."/>
            <person name="Levesque L."/>
            <person name="Li R."/>
            <person name="Lin C.F."/>
            <person name="Lin M.F."/>
            <person name="Lindblad-Toh K."/>
            <person name="Llopart A."/>
            <person name="Long M."/>
            <person name="Low L."/>
            <person name="Lozovsky E."/>
            <person name="Lu J."/>
            <person name="Luo M."/>
            <person name="Machado C.A."/>
            <person name="Makalowski W."/>
            <person name="Marzo M."/>
            <person name="Matsuda M."/>
            <person name="Matzkin L."/>
            <person name="McAllister B."/>
            <person name="McBride C.S."/>
            <person name="McKernan B."/>
            <person name="McKernan K."/>
            <person name="Mendez-Lago M."/>
            <person name="Minx P."/>
            <person name="Mollenhauer M.U."/>
            <person name="Montooth K."/>
            <person name="Mount S.M."/>
            <person name="Mu X."/>
            <person name="Myers E."/>
            <person name="Negre B."/>
            <person name="Newfeld S."/>
            <person name="Nielsen R."/>
            <person name="Noor M.A."/>
            <person name="O'Grady P."/>
            <person name="Pachter L."/>
            <person name="Papaceit M."/>
            <person name="Parisi M.J."/>
            <person name="Parisi M."/>
            <person name="Parts L."/>
            <person name="Pedersen J.S."/>
            <person name="Pesole G."/>
            <person name="Phillippy A.M."/>
            <person name="Ponting C.P."/>
            <person name="Pop M."/>
            <person name="Porcelli D."/>
            <person name="Powell J.R."/>
            <person name="Prohaska S."/>
            <person name="Pruitt K."/>
            <person name="Puig M."/>
            <person name="Quesneville H."/>
            <person name="Ram K.R."/>
            <person name="Rand D."/>
            <person name="Rasmussen M.D."/>
            <person name="Reed L.K."/>
            <person name="Reenan R."/>
            <person name="Reily A."/>
            <person name="Remington K.A."/>
            <person name="Rieger T.T."/>
            <person name="Ritchie M.G."/>
            <person name="Robin C."/>
            <person name="Rogers Y.H."/>
            <person name="Rohde C."/>
            <person name="Rozas J."/>
            <person name="Rubenfield M.J."/>
            <person name="Ruiz A."/>
            <person name="Russo S."/>
            <person name="Salzberg S.L."/>
            <person name="Sanchez-Gracia A."/>
            <person name="Saranga D.J."/>
            <person name="Sato H."/>
            <person name="Schaeffer S.W."/>
            <person name="Schatz M.C."/>
            <person name="Schlenke T."/>
            <person name="Schwartz R."/>
            <person name="Segarra C."/>
            <person name="Singh R.S."/>
            <person name="Sirot L."/>
            <person name="Sirota M."/>
            <person name="Sisneros N.B."/>
            <person name="Smith C.D."/>
            <person name="Smith T.F."/>
            <person name="Spieth J."/>
            <person name="Stage D.E."/>
            <person name="Stark A."/>
            <person name="Stephan W."/>
            <person name="Strausberg R.L."/>
            <person name="Strempel S."/>
            <person name="Sturgill D."/>
            <person name="Sutton G."/>
            <person name="Sutton G.G."/>
            <person name="Tao W."/>
            <person name="Teichmann S."/>
            <person name="Tobari Y.N."/>
            <person name="Tomimura Y."/>
            <person name="Tsolas J.M."/>
            <person name="Valente V.L."/>
            <person name="Venter E."/>
            <person name="Venter J.C."/>
            <person name="Vicario S."/>
            <person name="Vieira F.G."/>
            <person name="Vilella A.J."/>
            <person name="Villasante A."/>
            <person name="Walenz B."/>
            <person name="Wang J."/>
            <person name="Wasserman M."/>
            <person name="Watts T."/>
            <person name="Wilson D."/>
            <person name="Wilson R.K."/>
            <person name="Wing R.A."/>
            <person name="Wolfner M.F."/>
            <person name="Wong A."/>
            <person name="Wong G.K."/>
            <person name="Wu C.I."/>
            <person name="Wu G."/>
            <person name="Yamamoto D."/>
            <person name="Yang H.P."/>
            <person name="Yang S.P."/>
            <person name="Yorke J.A."/>
            <person name="Yoshida K."/>
            <person name="Zdobnov E."/>
            <person name="Zhang P."/>
            <person name="Zhang Y."/>
            <person name="Zimin A.V."/>
            <person name="Baldwin J."/>
            <person name="Abdouelleil A."/>
            <person name="Abdulkadir J."/>
            <person name="Abebe A."/>
            <person name="Abera B."/>
            <person name="Abreu J."/>
            <person name="Acer S.C."/>
            <person name="Aftuck L."/>
            <person name="Alexander A."/>
            <person name="An P."/>
            <person name="Anderson E."/>
            <person name="Anderson S."/>
            <person name="Arachi H."/>
            <person name="Azer M."/>
            <person name="Bachantsang P."/>
            <person name="Barry A."/>
            <person name="Bayul T."/>
            <person name="Berlin A."/>
            <person name="Bessette D."/>
            <person name="Bloom T."/>
            <person name="Blye J."/>
            <person name="Boguslavskiy L."/>
            <person name="Bonnet C."/>
            <person name="Boukhgalter B."/>
            <person name="Bourzgui I."/>
            <person name="Brown A."/>
            <person name="Cahill P."/>
            <person name="Channer S."/>
            <person name="Cheshatsang Y."/>
            <person name="Chuda L."/>
            <person name="Citroen M."/>
            <person name="Collymore A."/>
            <person name="Cooke P."/>
            <person name="Costello M."/>
            <person name="D'Aco K."/>
            <person name="Daza R."/>
            <person name="De Haan G."/>
            <person name="DeGray S."/>
            <person name="DeMaso C."/>
            <person name="Dhargay N."/>
            <person name="Dooley K."/>
            <person name="Dooley E."/>
            <person name="Doricent M."/>
            <person name="Dorje P."/>
            <person name="Dorjee K."/>
            <person name="Dupes A."/>
            <person name="Elong R."/>
            <person name="Falk J."/>
            <person name="Farina A."/>
            <person name="Faro S."/>
            <person name="Ferguson D."/>
            <person name="Fisher S."/>
            <person name="Foley C.D."/>
            <person name="Franke A."/>
            <person name="Friedrich D."/>
            <person name="Gadbois L."/>
            <person name="Gearin G."/>
            <person name="Gearin C.R."/>
            <person name="Giannoukos G."/>
            <person name="Goode T."/>
            <person name="Graham J."/>
            <person name="Grandbois E."/>
            <person name="Grewal S."/>
            <person name="Gyaltsen K."/>
            <person name="Hafez N."/>
            <person name="Hagos B."/>
            <person name="Hall J."/>
            <person name="Henson C."/>
            <person name="Hollinger A."/>
            <person name="Honan T."/>
            <person name="Huard M.D."/>
            <person name="Hughes L."/>
            <person name="Hurhula B."/>
            <person name="Husby M.E."/>
            <person name="Kamat A."/>
            <person name="Kanga B."/>
            <person name="Kashin S."/>
            <person name="Khazanovich D."/>
            <person name="Kisner P."/>
            <person name="Lance K."/>
            <person name="Lara M."/>
            <person name="Lee W."/>
            <person name="Lennon N."/>
            <person name="Letendre F."/>
            <person name="LeVine R."/>
            <person name="Lipovsky A."/>
            <person name="Liu X."/>
            <person name="Liu J."/>
            <person name="Liu S."/>
            <person name="Lokyitsang T."/>
            <person name="Lokyitsang Y."/>
            <person name="Lubonja R."/>
            <person name="Lui A."/>
            <person name="MacDonald P."/>
            <person name="Magnisalis V."/>
            <person name="Maru K."/>
            <person name="Matthews C."/>
            <person name="McCusker W."/>
            <person name="McDonough S."/>
            <person name="Mehta T."/>
            <person name="Meldrim J."/>
            <person name="Meneus L."/>
            <person name="Mihai O."/>
            <person name="Mihalev A."/>
            <person name="Mihova T."/>
            <person name="Mittelman R."/>
            <person name="Mlenga V."/>
            <person name="Montmayeur A."/>
            <person name="Mulrain L."/>
            <person name="Navidi A."/>
            <person name="Naylor J."/>
            <person name="Negash T."/>
            <person name="Nguyen T."/>
            <person name="Nguyen N."/>
            <person name="Nicol R."/>
            <person name="Norbu C."/>
            <person name="Norbu N."/>
            <person name="Novod N."/>
            <person name="O'Neill B."/>
            <person name="Osman S."/>
            <person name="Markiewicz E."/>
            <person name="Oyono O.L."/>
            <person name="Patti C."/>
            <person name="Phunkhang P."/>
            <person name="Pierre F."/>
            <person name="Priest M."/>
            <person name="Raghuraman S."/>
            <person name="Rege F."/>
            <person name="Reyes R."/>
            <person name="Rise C."/>
            <person name="Rogov P."/>
            <person name="Ross K."/>
            <person name="Ryan E."/>
            <person name="Settipalli S."/>
            <person name="Shea T."/>
            <person name="Sherpa N."/>
            <person name="Shi L."/>
            <person name="Shih D."/>
            <person name="Sparrow T."/>
            <person name="Spaulding J."/>
            <person name="Stalker J."/>
            <person name="Stange-Thomann N."/>
            <person name="Stavropoulos S."/>
            <person name="Stone C."/>
            <person name="Strader C."/>
            <person name="Tesfaye S."/>
            <person name="Thomson T."/>
            <person name="Thoulutsang Y."/>
            <person name="Thoulutsang D."/>
            <person name="Topham K."/>
            <person name="Topping I."/>
            <person name="Tsamla T."/>
            <person name="Vassiliev H."/>
            <person name="Vo A."/>
            <person name="Wangchuk T."/>
            <person name="Wangdi T."/>
            <person name="Weiand M."/>
            <person name="Wilkinson J."/>
            <person name="Wilson A."/>
            <person name="Yadav S."/>
            <person name="Young G."/>
            <person name="Yu Q."/>
            <person name="Zembek L."/>
            <person name="Zhong D."/>
            <person name="Zimmer A."/>
            <person name="Zwirko Z."/>
            <person name="Jaffe D.B."/>
            <person name="Alvarez P."/>
            <person name="Brockman W."/>
            <person name="Butler J."/>
            <person name="Chin C."/>
            <person name="Gnerre S."/>
            <person name="Grabherr M."/>
            <person name="Kleber M."/>
            <person name="Mauceli E."/>
            <person name="MacCallum I."/>
        </authorList>
    </citation>
    <scope>NUCLEOTIDE SEQUENCE [LARGE SCALE GENOMIC DNA]</scope>
    <source>
        <strain evidence="5">MSH-3 / Tucson 14011-0111.49</strain>
    </source>
</reference>
<evidence type="ECO:0000259" key="3">
    <source>
        <dbReference type="PROSITE" id="PS50056"/>
    </source>
</evidence>
<dbReference type="OMA" id="VIYTIRR"/>
<feature type="region of interest" description="Disordered" evidence="1">
    <location>
        <begin position="143"/>
        <end position="198"/>
    </location>
</feature>
<organism evidence="5">
    <name type="scientific">Drosophila persimilis</name>
    <name type="common">Fruit fly</name>
    <dbReference type="NCBI Taxonomy" id="7234"/>
    <lineage>
        <taxon>Eukaryota</taxon>
        <taxon>Metazoa</taxon>
        <taxon>Ecdysozoa</taxon>
        <taxon>Arthropoda</taxon>
        <taxon>Hexapoda</taxon>
        <taxon>Insecta</taxon>
        <taxon>Pterygota</taxon>
        <taxon>Neoptera</taxon>
        <taxon>Endopterygota</taxon>
        <taxon>Diptera</taxon>
        <taxon>Brachycera</taxon>
        <taxon>Muscomorpha</taxon>
        <taxon>Ephydroidea</taxon>
        <taxon>Drosophilidae</taxon>
        <taxon>Drosophila</taxon>
        <taxon>Sophophora</taxon>
    </lineage>
</organism>
<evidence type="ECO:0000313" key="5">
    <source>
        <dbReference type="Proteomes" id="UP000008744"/>
    </source>
</evidence>
<dbReference type="SMART" id="SM00194">
    <property type="entry name" value="PTPc"/>
    <property type="match status" value="1"/>
</dbReference>
<dbReference type="HOGENOM" id="CLU_056805_1_0_1"/>
<dbReference type="Proteomes" id="UP000008744">
    <property type="component" value="Unassembled WGS sequence"/>
</dbReference>
<dbReference type="AlphaFoldDB" id="B4GF12"/>
<dbReference type="InterPro" id="IPR003595">
    <property type="entry name" value="Tyr_Pase_cat"/>
</dbReference>
<dbReference type="Pfam" id="PF00102">
    <property type="entry name" value="Y_phosphatase"/>
    <property type="match status" value="2"/>
</dbReference>
<dbReference type="STRING" id="7234.B4GF12"/>
<accession>B4GF12</accession>
<dbReference type="InterPro" id="IPR029021">
    <property type="entry name" value="Prot-tyrosine_phosphatase-like"/>
</dbReference>
<dbReference type="PROSITE" id="PS00383">
    <property type="entry name" value="TYR_PHOSPHATASE_1"/>
    <property type="match status" value="1"/>
</dbReference>
<dbReference type="eggNOG" id="KOG0789">
    <property type="taxonomic scope" value="Eukaryota"/>
</dbReference>